<evidence type="ECO:0000259" key="19">
    <source>
        <dbReference type="PROSITE" id="PS50255"/>
    </source>
</evidence>
<comment type="similarity">
    <text evidence="13">In the C-terminal section; belongs to the FMN-dependent alpha-hydroxy acid dehydrogenase family.</text>
</comment>
<comment type="subunit">
    <text evidence="4">Homotetramer.</text>
</comment>
<name>A0A0F4YWW2_RASE3</name>
<evidence type="ECO:0000256" key="5">
    <source>
        <dbReference type="ARBA" id="ARBA00022617"/>
    </source>
</evidence>
<comment type="subcellular location">
    <subcellularLocation>
        <location evidence="3">Mitochondrion intermembrane space</location>
    </subcellularLocation>
</comment>
<evidence type="ECO:0000313" key="22">
    <source>
        <dbReference type="Proteomes" id="UP000053958"/>
    </source>
</evidence>
<feature type="region of interest" description="Disordered" evidence="18">
    <location>
        <begin position="277"/>
        <end position="297"/>
    </location>
</feature>
<keyword evidence="9 21" id="KW-0560">Oxidoreductase</keyword>
<dbReference type="SMART" id="SM01117">
    <property type="entry name" value="Cyt-b5"/>
    <property type="match status" value="1"/>
</dbReference>
<keyword evidence="8 17" id="KW-0479">Metal-binding</keyword>
<evidence type="ECO:0000256" key="6">
    <source>
        <dbReference type="ARBA" id="ARBA00022630"/>
    </source>
</evidence>
<dbReference type="CDD" id="cd02922">
    <property type="entry name" value="FCB2_FMN"/>
    <property type="match status" value="1"/>
</dbReference>
<comment type="cofactor">
    <cofactor evidence="2">
        <name>heme b</name>
        <dbReference type="ChEBI" id="CHEBI:60344"/>
    </cofactor>
</comment>
<keyword evidence="6" id="KW-0285">Flavoprotein</keyword>
<dbReference type="GO" id="GO:0046872">
    <property type="term" value="F:metal ion binding"/>
    <property type="evidence" value="ECO:0007669"/>
    <property type="project" value="UniProtKB-UniRule"/>
</dbReference>
<evidence type="ECO:0000259" key="20">
    <source>
        <dbReference type="PROSITE" id="PS51349"/>
    </source>
</evidence>
<dbReference type="PANTHER" id="PTHR10578">
    <property type="entry name" value="S -2-HYDROXY-ACID OXIDASE-RELATED"/>
    <property type="match status" value="1"/>
</dbReference>
<dbReference type="Pfam" id="PF01070">
    <property type="entry name" value="FMN_dh"/>
    <property type="match status" value="1"/>
</dbReference>
<gene>
    <name evidence="21" type="ORF">T310_3661</name>
</gene>
<feature type="domain" description="FMN hydroxy acid dehydrogenase" evidence="20">
    <location>
        <begin position="105"/>
        <end position="467"/>
    </location>
</feature>
<proteinExistence type="inferred from homology"/>
<dbReference type="PANTHER" id="PTHR10578:SF148">
    <property type="entry name" value="L-LACTATE DEHYDROGENASE (CYTOCHROME)"/>
    <property type="match status" value="1"/>
</dbReference>
<dbReference type="InterPro" id="IPR013785">
    <property type="entry name" value="Aldolase_TIM"/>
</dbReference>
<evidence type="ECO:0000256" key="12">
    <source>
        <dbReference type="ARBA" id="ARBA00052399"/>
    </source>
</evidence>
<evidence type="ECO:0000256" key="9">
    <source>
        <dbReference type="ARBA" id="ARBA00023002"/>
    </source>
</evidence>
<sequence>MAKKLSGHEVAKHNTKDSCWVIVHGKAYDVTEFLPEHPGGQKIILKYAGKDATEEFDPIHPPDTLDKYLHPSKHLGEVDMDTVVQEVKEQDPAEVERQERIKRMPPLSQCYNLLDFEAVARYVMKPTAWAYYSSGADDEITMRENHSAFHKIWFRPRILVDVEKVDFSTTMLGTKVSIPFYVTATALGKLGHPEGEVVLTKAAYKHNVIQMIPTLASCSFDEIVDARQGDQVQWLQLYVNRDREITKRIVQHAEKRGCKGLFITVDAPQLGRREKDMRSKFSEAGSNVQETGGEKVDRSQGAARAISSFIDPSLSWKDIPWFQSITKMPIVLKGVQCVEDVLRAIEVGVQGVVLSNHGGRQLDFARSGIEILAEVMPVLRERGLENKIEIFIDGGVRRATDIIKALCLGAKGVGIGRPFLYAMSSYGLDGVDRAMQLLKDEMEMNMRLIGASKIEDLNPSLLDLRGLQSGHHAVVPQDTLSVNVYDSLKSPQFSKKPKL</sequence>
<evidence type="ECO:0000256" key="10">
    <source>
        <dbReference type="ARBA" id="ARBA00023004"/>
    </source>
</evidence>
<dbReference type="AlphaFoldDB" id="A0A0F4YWW2"/>
<dbReference type="RefSeq" id="XP_013328943.1">
    <property type="nucleotide sequence ID" value="XM_013473489.1"/>
</dbReference>
<reference evidence="21 22" key="1">
    <citation type="submission" date="2015-04" db="EMBL/GenBank/DDBJ databases">
        <authorList>
            <person name="Heijne W.H."/>
            <person name="Fedorova N.D."/>
            <person name="Nierman W.C."/>
            <person name="Vollebregt A.W."/>
            <person name="Zhao Z."/>
            <person name="Wu L."/>
            <person name="Kumar M."/>
            <person name="Stam H."/>
            <person name="van den Berg M.A."/>
            <person name="Pel H.J."/>
        </authorList>
    </citation>
    <scope>NUCLEOTIDE SEQUENCE [LARGE SCALE GENOMIC DNA]</scope>
    <source>
        <strain evidence="21 22">CBS 393.64</strain>
    </source>
</reference>
<comment type="similarity">
    <text evidence="17">Belongs to the cytochrome b5 family.</text>
</comment>
<dbReference type="FunFam" id="3.20.20.70:FF:000062">
    <property type="entry name" value="Cytochrome b2, mitochondrial, putative"/>
    <property type="match status" value="1"/>
</dbReference>
<dbReference type="Pfam" id="PF00173">
    <property type="entry name" value="Cyt-b5"/>
    <property type="match status" value="1"/>
</dbReference>
<keyword evidence="10 17" id="KW-0408">Iron</keyword>
<comment type="catalytic activity">
    <reaction evidence="12">
        <text>(S)-lactate + 2 Fe(III)-[cytochrome c] = 2 Fe(II)-[cytochrome c] + pyruvate + 2 H(+)</text>
        <dbReference type="Rhea" id="RHEA:19909"/>
        <dbReference type="Rhea" id="RHEA-COMP:10350"/>
        <dbReference type="Rhea" id="RHEA-COMP:14399"/>
        <dbReference type="ChEBI" id="CHEBI:15361"/>
        <dbReference type="ChEBI" id="CHEBI:15378"/>
        <dbReference type="ChEBI" id="CHEBI:16651"/>
        <dbReference type="ChEBI" id="CHEBI:29033"/>
        <dbReference type="ChEBI" id="CHEBI:29034"/>
        <dbReference type="EC" id="1.1.2.3"/>
    </reaction>
    <physiologicalReaction direction="left-to-right" evidence="12">
        <dbReference type="Rhea" id="RHEA:19910"/>
    </physiologicalReaction>
</comment>
<evidence type="ECO:0000256" key="3">
    <source>
        <dbReference type="ARBA" id="ARBA00004569"/>
    </source>
</evidence>
<evidence type="ECO:0000256" key="14">
    <source>
        <dbReference type="ARBA" id="ARBA00061589"/>
    </source>
</evidence>
<evidence type="ECO:0000256" key="8">
    <source>
        <dbReference type="ARBA" id="ARBA00022723"/>
    </source>
</evidence>
<dbReference type="Proteomes" id="UP000053958">
    <property type="component" value="Unassembled WGS sequence"/>
</dbReference>
<dbReference type="Gene3D" id="3.10.120.10">
    <property type="entry name" value="Cytochrome b5-like heme/steroid binding domain"/>
    <property type="match status" value="1"/>
</dbReference>
<dbReference type="GO" id="GO:0005758">
    <property type="term" value="C:mitochondrial intermembrane space"/>
    <property type="evidence" value="ECO:0007669"/>
    <property type="project" value="UniProtKB-SubCell"/>
</dbReference>
<dbReference type="SUPFAM" id="SSF51395">
    <property type="entry name" value="FMN-linked oxidoreductases"/>
    <property type="match status" value="1"/>
</dbReference>
<dbReference type="FunFam" id="3.10.120.10:FF:000012">
    <property type="entry name" value="Mitochondrial cytochrome b2, putative"/>
    <property type="match status" value="1"/>
</dbReference>
<feature type="domain" description="Cytochrome b5 heme-binding" evidence="19">
    <location>
        <begin position="2"/>
        <end position="79"/>
    </location>
</feature>
<dbReference type="PROSITE" id="PS00191">
    <property type="entry name" value="CYTOCHROME_B5_1"/>
    <property type="match status" value="1"/>
</dbReference>
<dbReference type="GeneID" id="25316010"/>
<evidence type="ECO:0000256" key="7">
    <source>
        <dbReference type="ARBA" id="ARBA00022643"/>
    </source>
</evidence>
<dbReference type="SUPFAM" id="SSF55856">
    <property type="entry name" value="Cytochrome b5-like heme/steroid binding domain"/>
    <property type="match status" value="1"/>
</dbReference>
<organism evidence="21 22">
    <name type="scientific">Rasamsonia emersonii (strain ATCC 16479 / CBS 393.64 / IMI 116815)</name>
    <dbReference type="NCBI Taxonomy" id="1408163"/>
    <lineage>
        <taxon>Eukaryota</taxon>
        <taxon>Fungi</taxon>
        <taxon>Dikarya</taxon>
        <taxon>Ascomycota</taxon>
        <taxon>Pezizomycotina</taxon>
        <taxon>Eurotiomycetes</taxon>
        <taxon>Eurotiomycetidae</taxon>
        <taxon>Eurotiales</taxon>
        <taxon>Trichocomaceae</taxon>
        <taxon>Rasamsonia</taxon>
    </lineage>
</organism>
<evidence type="ECO:0000256" key="11">
    <source>
        <dbReference type="ARBA" id="ARBA00023128"/>
    </source>
</evidence>
<evidence type="ECO:0000256" key="4">
    <source>
        <dbReference type="ARBA" id="ARBA00011881"/>
    </source>
</evidence>
<comment type="similarity">
    <text evidence="14">In the N-terminal section; belongs to the cytochrome b5 family.</text>
</comment>
<dbReference type="InterPro" id="IPR036400">
    <property type="entry name" value="Cyt_B5-like_heme/steroid_sf"/>
</dbReference>
<comment type="cofactor">
    <cofactor evidence="1">
        <name>FMN</name>
        <dbReference type="ChEBI" id="CHEBI:58210"/>
    </cofactor>
</comment>
<keyword evidence="5 17" id="KW-0349">Heme</keyword>
<keyword evidence="22" id="KW-1185">Reference proteome</keyword>
<protein>
    <recommendedName>
        <fullName evidence="16">L-lactate dehydrogenase (cytochrome)</fullName>
        <ecNumber evidence="15">1.1.2.3</ecNumber>
    </recommendedName>
</protein>
<dbReference type="InterPro" id="IPR000262">
    <property type="entry name" value="FMN-dep_DH"/>
</dbReference>
<dbReference type="OrthoDB" id="1925334at2759"/>
<dbReference type="PROSITE" id="PS00557">
    <property type="entry name" value="FMN_HYDROXY_ACID_DH_1"/>
    <property type="match status" value="1"/>
</dbReference>
<dbReference type="GO" id="GO:0004460">
    <property type="term" value="F:L-lactate dehydrogenase (cytochrome) activity"/>
    <property type="evidence" value="ECO:0007669"/>
    <property type="project" value="UniProtKB-EC"/>
</dbReference>
<dbReference type="Gene3D" id="3.20.20.70">
    <property type="entry name" value="Aldolase class I"/>
    <property type="match status" value="1"/>
</dbReference>
<evidence type="ECO:0000313" key="21">
    <source>
        <dbReference type="EMBL" id="KKA22331.1"/>
    </source>
</evidence>
<dbReference type="PRINTS" id="PR00363">
    <property type="entry name" value="CYTOCHROMEB5"/>
</dbReference>
<evidence type="ECO:0000256" key="2">
    <source>
        <dbReference type="ARBA" id="ARBA00001970"/>
    </source>
</evidence>
<dbReference type="InterPro" id="IPR018506">
    <property type="entry name" value="Cyt_B5_heme-BS"/>
</dbReference>
<keyword evidence="11" id="KW-0496">Mitochondrion</keyword>
<evidence type="ECO:0000256" key="17">
    <source>
        <dbReference type="RuleBase" id="RU362121"/>
    </source>
</evidence>
<accession>A0A0F4YWW2</accession>
<dbReference type="GO" id="GO:0006089">
    <property type="term" value="P:lactate metabolic process"/>
    <property type="evidence" value="ECO:0007669"/>
    <property type="project" value="TreeGrafter"/>
</dbReference>
<dbReference type="InterPro" id="IPR008259">
    <property type="entry name" value="FMN_hydac_DH_AS"/>
</dbReference>
<evidence type="ECO:0000256" key="13">
    <source>
        <dbReference type="ARBA" id="ARBA00061137"/>
    </source>
</evidence>
<evidence type="ECO:0000256" key="15">
    <source>
        <dbReference type="ARBA" id="ARBA00066458"/>
    </source>
</evidence>
<dbReference type="PROSITE" id="PS50255">
    <property type="entry name" value="CYTOCHROME_B5_2"/>
    <property type="match status" value="1"/>
</dbReference>
<dbReference type="InterPro" id="IPR037458">
    <property type="entry name" value="L-MDH/L-LDH_FMN-bd"/>
</dbReference>
<keyword evidence="7" id="KW-0288">FMN</keyword>
<dbReference type="EMBL" id="LASV01000144">
    <property type="protein sequence ID" value="KKA22331.1"/>
    <property type="molecule type" value="Genomic_DNA"/>
</dbReference>
<dbReference type="STRING" id="1408163.A0A0F4YWW2"/>
<evidence type="ECO:0000256" key="16">
    <source>
        <dbReference type="ARBA" id="ARBA00068515"/>
    </source>
</evidence>
<dbReference type="EC" id="1.1.2.3" evidence="15"/>
<evidence type="ECO:0000256" key="1">
    <source>
        <dbReference type="ARBA" id="ARBA00001917"/>
    </source>
</evidence>
<dbReference type="PROSITE" id="PS51349">
    <property type="entry name" value="FMN_HYDROXY_ACID_DH_2"/>
    <property type="match status" value="1"/>
</dbReference>
<dbReference type="InterPro" id="IPR001199">
    <property type="entry name" value="Cyt_B5-like_heme/steroid-bd"/>
</dbReference>
<dbReference type="GO" id="GO:0020037">
    <property type="term" value="F:heme binding"/>
    <property type="evidence" value="ECO:0007669"/>
    <property type="project" value="UniProtKB-UniRule"/>
</dbReference>
<dbReference type="InterPro" id="IPR037396">
    <property type="entry name" value="FMN_HAD"/>
</dbReference>
<evidence type="ECO:0000256" key="18">
    <source>
        <dbReference type="SAM" id="MobiDB-lite"/>
    </source>
</evidence>
<comment type="caution">
    <text evidence="21">The sequence shown here is derived from an EMBL/GenBank/DDBJ whole genome shotgun (WGS) entry which is preliminary data.</text>
</comment>